<dbReference type="EMBL" id="CAJNNV010025371">
    <property type="protein sequence ID" value="CAE8614152.1"/>
    <property type="molecule type" value="Genomic_DNA"/>
</dbReference>
<feature type="region of interest" description="Disordered" evidence="2">
    <location>
        <begin position="1"/>
        <end position="21"/>
    </location>
</feature>
<accession>A0A813FUT3</accession>
<dbReference type="AlphaFoldDB" id="A0A813FUT3"/>
<protein>
    <submittedName>
        <fullName evidence="3">Uncharacterized protein</fullName>
    </submittedName>
</protein>
<comment type="caution">
    <text evidence="3">The sequence shown here is derived from an EMBL/GenBank/DDBJ whole genome shotgun (WGS) entry which is preliminary data.</text>
</comment>
<dbReference type="Proteomes" id="UP000654075">
    <property type="component" value="Unassembled WGS sequence"/>
</dbReference>
<name>A0A813FUT3_POLGL</name>
<dbReference type="OrthoDB" id="434977at2759"/>
<feature type="region of interest" description="Disordered" evidence="2">
    <location>
        <begin position="266"/>
        <end position="287"/>
    </location>
</feature>
<evidence type="ECO:0000256" key="1">
    <source>
        <dbReference type="SAM" id="Coils"/>
    </source>
</evidence>
<reference evidence="3" key="1">
    <citation type="submission" date="2021-02" db="EMBL/GenBank/DDBJ databases">
        <authorList>
            <person name="Dougan E. K."/>
            <person name="Rhodes N."/>
            <person name="Thang M."/>
            <person name="Chan C."/>
        </authorList>
    </citation>
    <scope>NUCLEOTIDE SEQUENCE</scope>
</reference>
<gene>
    <name evidence="3" type="ORF">PGLA1383_LOCUS31884</name>
</gene>
<evidence type="ECO:0000313" key="3">
    <source>
        <dbReference type="EMBL" id="CAE8614152.1"/>
    </source>
</evidence>
<keyword evidence="1" id="KW-0175">Coiled coil</keyword>
<feature type="coiled-coil region" evidence="1">
    <location>
        <begin position="109"/>
        <end position="164"/>
    </location>
</feature>
<sequence>MAQMQEQFAPADASAKKLQRPWSAHSVNSRCDSQVSLQSQVSQCSSQMEEGMAQQMVDSFIDSQIASNQVVKPFACSDVLEEAAATEKDFGLAPGRGVAHTAGSGRVLLSDESAYADALQERLQKVQAEVETQGANALELRRKLDEAQAEAHTNQEELARLRTRWAEEQPQREALLRQTGEAERRLAGRASRATVMRAGRQASLVLVCAYAGARAFNRGPHGRSFLGSKSFTQGLDRRHSVLPGALCLLSTPNRQHGTFVSQALRQSRHVSARETQSEPTPATKHDQLRRRAVLEAPLLQPRLEALKQMYAEGLLSAPDVCVAYIFAYLQVKRGAGRRISGKRQTPPAITTDAGIVATASSAKSLSLDSLRLNDVFDPLTPKEMSRMGLKNGQALTLCDLVQQARLIQIPEYVSSCLYNFYLGKRPLKLFWRVPSPEEVLEMQAEGQRCVSALISKKALQSVYGHRDCLEMMLHDLKHMENFVQDGSYWQQVGFFQFLRTTCLPVHRERWAPSYGQRWRLSWNYIASDMNAFSSHLLLTFKAQLMVAVARATLRDAGVLPPEADVAEFPASSK</sequence>
<proteinExistence type="predicted"/>
<keyword evidence="4" id="KW-1185">Reference proteome</keyword>
<evidence type="ECO:0000313" key="4">
    <source>
        <dbReference type="Proteomes" id="UP000654075"/>
    </source>
</evidence>
<evidence type="ECO:0000256" key="2">
    <source>
        <dbReference type="SAM" id="MobiDB-lite"/>
    </source>
</evidence>
<organism evidence="3 4">
    <name type="scientific">Polarella glacialis</name>
    <name type="common">Dinoflagellate</name>
    <dbReference type="NCBI Taxonomy" id="89957"/>
    <lineage>
        <taxon>Eukaryota</taxon>
        <taxon>Sar</taxon>
        <taxon>Alveolata</taxon>
        <taxon>Dinophyceae</taxon>
        <taxon>Suessiales</taxon>
        <taxon>Suessiaceae</taxon>
        <taxon>Polarella</taxon>
    </lineage>
</organism>